<dbReference type="PROSITE" id="PS51257">
    <property type="entry name" value="PROKAR_LIPOPROTEIN"/>
    <property type="match status" value="1"/>
</dbReference>
<dbReference type="GO" id="GO:0015562">
    <property type="term" value="F:efflux transmembrane transporter activity"/>
    <property type="evidence" value="ECO:0007669"/>
    <property type="project" value="InterPro"/>
</dbReference>
<dbReference type="NCBIfam" id="TIGR01845">
    <property type="entry name" value="outer_NodT"/>
    <property type="match status" value="1"/>
</dbReference>
<sequence length="474" mass="50801">MVLHKSTPALLATWLSLMAGCASHDALRPLASLQNPDALAAGATVAAAAAPAAWPARDWWRRYGDVQLDQLAAEALAGHPSMRIAAARVRQAQAVSGLAASALAPQVNGGARSNRQKFSDKSTVPPPLAGSWTWYNEATLNFSYELDFWGKNQAAVAAALGRQRAAEVEAEAARLVLMVGVTQSYLRLAQLHAQRDLATDILQQRQQVLALTRQRVAARLDSAAELKQAEIGVPQAQGEIVAANEAIQLVQSQLAALLGAGPDRGAAIARPQLAKISPAAVPSGLPSELIARRPDLVAQRWRVEALRRDIAVAEAQFYPSLNLNALVGLQSLGFEHFLEGGSRIAGAGGAFSLPIFDGDRLRSNLKLRDADYDLAVEGYNQSLVEALRDVASQLISIRWLQQRSALQAQATATAQDACNLSIQRYRSGLGNYLQVLAAELQVQAQRRAQIELDIRAYDLDMQLVRALGGGYVGV</sequence>
<dbReference type="Gene3D" id="1.20.1600.10">
    <property type="entry name" value="Outer membrane efflux proteins (OEP)"/>
    <property type="match status" value="1"/>
</dbReference>
<keyword evidence="11" id="KW-1185">Reference proteome</keyword>
<keyword evidence="4 9" id="KW-0812">Transmembrane</keyword>
<dbReference type="EMBL" id="WKJL01000010">
    <property type="protein sequence ID" value="MRW85430.1"/>
    <property type="molecule type" value="Genomic_DNA"/>
</dbReference>
<dbReference type="Gene3D" id="2.20.200.10">
    <property type="entry name" value="Outer membrane efflux proteins (OEP)"/>
    <property type="match status" value="1"/>
</dbReference>
<reference evidence="10 11" key="1">
    <citation type="submission" date="2019-11" db="EMBL/GenBank/DDBJ databases">
        <title>Novel species isolated from a subtropical stream in China.</title>
        <authorList>
            <person name="Lu H."/>
        </authorList>
    </citation>
    <scope>NUCLEOTIDE SEQUENCE [LARGE SCALE GENOMIC DNA]</scope>
    <source>
        <strain evidence="10 11">FT26W</strain>
    </source>
</reference>
<dbReference type="PANTHER" id="PTHR30203">
    <property type="entry name" value="OUTER MEMBRANE CATION EFFLUX PROTEIN"/>
    <property type="match status" value="1"/>
</dbReference>
<evidence type="ECO:0000256" key="5">
    <source>
        <dbReference type="ARBA" id="ARBA00022729"/>
    </source>
</evidence>
<evidence type="ECO:0000256" key="2">
    <source>
        <dbReference type="ARBA" id="ARBA00007613"/>
    </source>
</evidence>
<evidence type="ECO:0000256" key="1">
    <source>
        <dbReference type="ARBA" id="ARBA00004370"/>
    </source>
</evidence>
<evidence type="ECO:0000313" key="11">
    <source>
        <dbReference type="Proteomes" id="UP000439986"/>
    </source>
</evidence>
<evidence type="ECO:0000313" key="10">
    <source>
        <dbReference type="EMBL" id="MRW85430.1"/>
    </source>
</evidence>
<comment type="subcellular location">
    <subcellularLocation>
        <location evidence="9">Cell membrane</location>
        <topology evidence="9">Lipid-anchor</topology>
    </subcellularLocation>
    <subcellularLocation>
        <location evidence="1">Membrane</location>
    </subcellularLocation>
</comment>
<keyword evidence="7 9" id="KW-0564">Palmitate</keyword>
<evidence type="ECO:0000256" key="8">
    <source>
        <dbReference type="ARBA" id="ARBA00023288"/>
    </source>
</evidence>
<evidence type="ECO:0000256" key="4">
    <source>
        <dbReference type="ARBA" id="ARBA00022692"/>
    </source>
</evidence>
<dbReference type="AlphaFoldDB" id="A0A844DC91"/>
<evidence type="ECO:0000256" key="9">
    <source>
        <dbReference type="RuleBase" id="RU362097"/>
    </source>
</evidence>
<keyword evidence="5" id="KW-0732">Signal</keyword>
<dbReference type="GO" id="GO:0005886">
    <property type="term" value="C:plasma membrane"/>
    <property type="evidence" value="ECO:0007669"/>
    <property type="project" value="UniProtKB-SubCell"/>
</dbReference>
<organism evidence="10 11">
    <name type="scientific">Duganella aquatilis</name>
    <dbReference type="NCBI Taxonomy" id="2666082"/>
    <lineage>
        <taxon>Bacteria</taxon>
        <taxon>Pseudomonadati</taxon>
        <taxon>Pseudomonadota</taxon>
        <taxon>Betaproteobacteria</taxon>
        <taxon>Burkholderiales</taxon>
        <taxon>Oxalobacteraceae</taxon>
        <taxon>Telluria group</taxon>
        <taxon>Duganella</taxon>
    </lineage>
</organism>
<evidence type="ECO:0000256" key="6">
    <source>
        <dbReference type="ARBA" id="ARBA00023136"/>
    </source>
</evidence>
<dbReference type="Proteomes" id="UP000439986">
    <property type="component" value="Unassembled WGS sequence"/>
</dbReference>
<dbReference type="InterPro" id="IPR003423">
    <property type="entry name" value="OMP_efflux"/>
</dbReference>
<dbReference type="SUPFAM" id="SSF56954">
    <property type="entry name" value="Outer membrane efflux proteins (OEP)"/>
    <property type="match status" value="1"/>
</dbReference>
<name>A0A844DC91_9BURK</name>
<accession>A0A844DC91</accession>
<gene>
    <name evidence="10" type="ORF">GJ698_15195</name>
</gene>
<proteinExistence type="inferred from homology"/>
<evidence type="ECO:0000256" key="7">
    <source>
        <dbReference type="ARBA" id="ARBA00023139"/>
    </source>
</evidence>
<keyword evidence="6 9" id="KW-0472">Membrane</keyword>
<comment type="caution">
    <text evidence="10">The sequence shown here is derived from an EMBL/GenBank/DDBJ whole genome shotgun (WGS) entry which is preliminary data.</text>
</comment>
<dbReference type="InterPro" id="IPR010131">
    <property type="entry name" value="MdtP/NodT-like"/>
</dbReference>
<comment type="similarity">
    <text evidence="2 9">Belongs to the outer membrane factor (OMF) (TC 1.B.17) family.</text>
</comment>
<dbReference type="Pfam" id="PF02321">
    <property type="entry name" value="OEP"/>
    <property type="match status" value="2"/>
</dbReference>
<protein>
    <submittedName>
        <fullName evidence="10">Efflux transporter outer membrane subunit</fullName>
    </submittedName>
</protein>
<keyword evidence="3 9" id="KW-1134">Transmembrane beta strand</keyword>
<dbReference type="PANTHER" id="PTHR30203:SF20">
    <property type="entry name" value="MULTIDRUG RESISTANCE OUTER MEMBRANE PROTEIN MDTP-RELATED"/>
    <property type="match status" value="1"/>
</dbReference>
<evidence type="ECO:0000256" key="3">
    <source>
        <dbReference type="ARBA" id="ARBA00022452"/>
    </source>
</evidence>
<keyword evidence="8 9" id="KW-0449">Lipoprotein</keyword>